<gene>
    <name evidence="1" type="ORF">M1L60_03135</name>
</gene>
<protein>
    <recommendedName>
        <fullName evidence="3">TetR family transcriptional regulator</fullName>
    </recommendedName>
</protein>
<dbReference type="Gene3D" id="1.10.357.10">
    <property type="entry name" value="Tetracycline Repressor, domain 2"/>
    <property type="match status" value="1"/>
</dbReference>
<dbReference type="RefSeq" id="WP_253235716.1">
    <property type="nucleotide sequence ID" value="NZ_JAMYJR010000002.1"/>
</dbReference>
<evidence type="ECO:0000313" key="1">
    <source>
        <dbReference type="EMBL" id="MCO8269581.1"/>
    </source>
</evidence>
<dbReference type="Proteomes" id="UP001523369">
    <property type="component" value="Unassembled WGS sequence"/>
</dbReference>
<dbReference type="InterPro" id="IPR009057">
    <property type="entry name" value="Homeodomain-like_sf"/>
</dbReference>
<dbReference type="EMBL" id="JAMYJR010000002">
    <property type="protein sequence ID" value="MCO8269581.1"/>
    <property type="molecule type" value="Genomic_DNA"/>
</dbReference>
<proteinExistence type="predicted"/>
<evidence type="ECO:0000313" key="2">
    <source>
        <dbReference type="Proteomes" id="UP001523369"/>
    </source>
</evidence>
<keyword evidence="2" id="KW-1185">Reference proteome</keyword>
<organism evidence="1 2">
    <name type="scientific">Paractinoplanes aksuensis</name>
    <dbReference type="NCBI Taxonomy" id="2939490"/>
    <lineage>
        <taxon>Bacteria</taxon>
        <taxon>Bacillati</taxon>
        <taxon>Actinomycetota</taxon>
        <taxon>Actinomycetes</taxon>
        <taxon>Micromonosporales</taxon>
        <taxon>Micromonosporaceae</taxon>
        <taxon>Paractinoplanes</taxon>
    </lineage>
</organism>
<name>A0ABT1DFH7_9ACTN</name>
<comment type="caution">
    <text evidence="1">The sequence shown here is derived from an EMBL/GenBank/DDBJ whole genome shotgun (WGS) entry which is preliminary data.</text>
</comment>
<accession>A0ABT1DFH7</accession>
<evidence type="ECO:0008006" key="3">
    <source>
        <dbReference type="Google" id="ProtNLM"/>
    </source>
</evidence>
<sequence length="212" mass="22979">MDTPDSVRLRELVVRAAIPLLGEIDTLPMARLADAAGVGEAELLAVFPDKDAVVRACATTIQADMVAMMDATREVAALDAVRRDQPLESRLADALTIFDAHHRRVRTAFAAYEQAMLDGSRTGASTPSTDVTAPRPTERQDRRIMSDLPEVRDAVARLLEPDRSRLRLPVEALAAAFLTLCQAGSRMPTEAHTPLPPEQVVDLFLNGALTTS</sequence>
<dbReference type="SUPFAM" id="SSF46689">
    <property type="entry name" value="Homeodomain-like"/>
    <property type="match status" value="1"/>
</dbReference>
<reference evidence="1 2" key="1">
    <citation type="submission" date="2022-06" db="EMBL/GenBank/DDBJ databases">
        <title>New Species of the Genus Actinoplanes, ActinopZanes ferrugineus.</title>
        <authorList>
            <person name="Ding P."/>
        </authorList>
    </citation>
    <scope>NUCLEOTIDE SEQUENCE [LARGE SCALE GENOMIC DNA]</scope>
    <source>
        <strain evidence="1 2">TRM88003</strain>
    </source>
</reference>